<feature type="compositionally biased region" description="Basic and acidic residues" evidence="1">
    <location>
        <begin position="382"/>
        <end position="396"/>
    </location>
</feature>
<evidence type="ECO:0000259" key="3">
    <source>
        <dbReference type="Pfam" id="PF11887"/>
    </source>
</evidence>
<feature type="region of interest" description="Disordered" evidence="1">
    <location>
        <begin position="324"/>
        <end position="425"/>
    </location>
</feature>
<dbReference type="GO" id="GO:0005576">
    <property type="term" value="C:extracellular region"/>
    <property type="evidence" value="ECO:0007669"/>
    <property type="project" value="TreeGrafter"/>
</dbReference>
<dbReference type="InterPro" id="IPR024516">
    <property type="entry name" value="Mce_C"/>
</dbReference>
<dbReference type="Proteomes" id="UP000582974">
    <property type="component" value="Unassembled WGS sequence"/>
</dbReference>
<proteinExistence type="predicted"/>
<protein>
    <submittedName>
        <fullName evidence="4">MCE family protein</fullName>
    </submittedName>
</protein>
<name>A0A837ZX24_9PSEU</name>
<dbReference type="InterPro" id="IPR005693">
    <property type="entry name" value="Mce"/>
</dbReference>
<gene>
    <name evidence="4" type="ORF">H0B56_04040</name>
</gene>
<sequence>MLGRSIRIKLVAFVVVASVSVVYALVRFTDFGEYFGQEGYTVTAELTASGGIFSHAEVTYRGVNVGRVGELRLDGDGLEVDLHIEHDAPDIPRDLDAIVANRSAIGEQYVDLRPRTDSAPYLEEGTTIPQERTSIPLGVEDVITDLDKLARSIPHEDARTLVDESYLAFRGTGDDLERLMDTTQEFVAASSENLPHTVQLLRSGNTVLETQNEQAGNFKSFSRDLNLLSEQLVESDEDIRNLIDATTPAAQQFSEVVQEIGPGLSSLIANLLTVSNVQAPRLDGLEQVLVSYPILAVGADAVLTDDGKARLGFVLNLFDPPPCTRGYEGTERRAGTDDSPVEPNREAYCAEPPGSPIAVRGAQNAPFAGVPSLPSEDEVEANSDRSQESLEEERRRQAASANTPGLAGGSGSTNNSLAELLGLPG</sequence>
<dbReference type="InterPro" id="IPR052336">
    <property type="entry name" value="MlaD_Phospholipid_Transporter"/>
</dbReference>
<dbReference type="PANTHER" id="PTHR33371:SF16">
    <property type="entry name" value="MCE-FAMILY PROTEIN MCE3F"/>
    <property type="match status" value="1"/>
</dbReference>
<dbReference type="Pfam" id="PF02470">
    <property type="entry name" value="MlaD"/>
    <property type="match status" value="1"/>
</dbReference>
<dbReference type="NCBIfam" id="TIGR00996">
    <property type="entry name" value="Mtu_fam_mce"/>
    <property type="match status" value="1"/>
</dbReference>
<dbReference type="PANTHER" id="PTHR33371">
    <property type="entry name" value="INTERMEMBRANE PHOSPHOLIPID TRANSPORT SYSTEM BINDING PROTEIN MLAD-RELATED"/>
    <property type="match status" value="1"/>
</dbReference>
<evidence type="ECO:0000259" key="2">
    <source>
        <dbReference type="Pfam" id="PF02470"/>
    </source>
</evidence>
<dbReference type="EMBL" id="JACCKD010000001">
    <property type="protein sequence ID" value="MBA0124704.1"/>
    <property type="molecule type" value="Genomic_DNA"/>
</dbReference>
<evidence type="ECO:0000313" key="5">
    <source>
        <dbReference type="Proteomes" id="UP000582974"/>
    </source>
</evidence>
<keyword evidence="5" id="KW-1185">Reference proteome</keyword>
<dbReference type="InterPro" id="IPR003399">
    <property type="entry name" value="Mce/MlaD"/>
</dbReference>
<dbReference type="AlphaFoldDB" id="A0A837ZX24"/>
<organism evidence="4 5">
    <name type="scientific">Haloechinothrix aidingensis</name>
    <dbReference type="NCBI Taxonomy" id="2752311"/>
    <lineage>
        <taxon>Bacteria</taxon>
        <taxon>Bacillati</taxon>
        <taxon>Actinomycetota</taxon>
        <taxon>Actinomycetes</taxon>
        <taxon>Pseudonocardiales</taxon>
        <taxon>Pseudonocardiaceae</taxon>
        <taxon>Haloechinothrix</taxon>
    </lineage>
</organism>
<feature type="domain" description="Mce/MlaD" evidence="2">
    <location>
        <begin position="39"/>
        <end position="114"/>
    </location>
</feature>
<evidence type="ECO:0000313" key="4">
    <source>
        <dbReference type="EMBL" id="MBA0124704.1"/>
    </source>
</evidence>
<dbReference type="Pfam" id="PF11887">
    <property type="entry name" value="Mce4_CUP1"/>
    <property type="match status" value="1"/>
</dbReference>
<dbReference type="RefSeq" id="WP_180891528.1">
    <property type="nucleotide sequence ID" value="NZ_JACCKD010000001.1"/>
</dbReference>
<comment type="caution">
    <text evidence="4">The sequence shown here is derived from an EMBL/GenBank/DDBJ whole genome shotgun (WGS) entry which is preliminary data.</text>
</comment>
<accession>A0A837ZX24</accession>
<reference evidence="4 5" key="1">
    <citation type="submission" date="2020-07" db="EMBL/GenBank/DDBJ databases">
        <title>Genome of Haloechinothrix sp.</title>
        <authorList>
            <person name="Tang S.-K."/>
            <person name="Yang L."/>
            <person name="Zhu W.-Y."/>
        </authorList>
    </citation>
    <scope>NUCLEOTIDE SEQUENCE [LARGE SCALE GENOMIC DNA]</scope>
    <source>
        <strain evidence="4 5">YIM 98757</strain>
    </source>
</reference>
<evidence type="ECO:0000256" key="1">
    <source>
        <dbReference type="SAM" id="MobiDB-lite"/>
    </source>
</evidence>
<feature type="domain" description="Mammalian cell entry C-terminal" evidence="3">
    <location>
        <begin position="121"/>
        <end position="281"/>
    </location>
</feature>